<dbReference type="Gene3D" id="3.50.50.60">
    <property type="entry name" value="FAD/NAD(P)-binding domain"/>
    <property type="match status" value="2"/>
</dbReference>
<evidence type="ECO:0000259" key="2">
    <source>
        <dbReference type="Pfam" id="PF04324"/>
    </source>
</evidence>
<keyword evidence="1 4" id="KW-0560">Oxidoreductase</keyword>
<reference evidence="5" key="1">
    <citation type="submission" date="2016-06" db="EMBL/GenBank/DDBJ databases">
        <authorList>
            <person name="Rodrigo-Torres L."/>
            <person name="Arahal D.R."/>
        </authorList>
    </citation>
    <scope>NUCLEOTIDE SEQUENCE [LARGE SCALE GENOMIC DNA]</scope>
    <source>
        <strain evidence="5">CECT 7224</strain>
    </source>
</reference>
<protein>
    <submittedName>
        <fullName evidence="4">Hydrogen cyanide synthase subunit HcnB</fullName>
        <ecNumber evidence="4">1.4.99.5</ecNumber>
    </submittedName>
</protein>
<dbReference type="InterPro" id="IPR041854">
    <property type="entry name" value="BFD-like_2Fe2S-bd_dom_sf"/>
</dbReference>
<dbReference type="CDD" id="cd19946">
    <property type="entry name" value="GlpA-like_Fer2_BFD-like"/>
    <property type="match status" value="1"/>
</dbReference>
<dbReference type="AlphaFoldDB" id="A0A1C3JIJ0"/>
<dbReference type="InterPro" id="IPR051691">
    <property type="entry name" value="Metab_Enz_Cyan_OpOx_G3PDH"/>
</dbReference>
<gene>
    <name evidence="4" type="primary">hcnB</name>
    <name evidence="4" type="ORF">VCE7224_03786</name>
</gene>
<evidence type="ECO:0000259" key="3">
    <source>
        <dbReference type="Pfam" id="PF07992"/>
    </source>
</evidence>
<dbReference type="Gene3D" id="1.10.10.1100">
    <property type="entry name" value="BFD-like [2Fe-2S]-binding domain"/>
    <property type="match status" value="1"/>
</dbReference>
<dbReference type="InterPro" id="IPR023753">
    <property type="entry name" value="FAD/NAD-binding_dom"/>
</dbReference>
<dbReference type="InterPro" id="IPR007419">
    <property type="entry name" value="BFD-like_2Fe2S-bd_dom"/>
</dbReference>
<dbReference type="PRINTS" id="PR00469">
    <property type="entry name" value="PNDRDTASEII"/>
</dbReference>
<dbReference type="InterPro" id="IPR036188">
    <property type="entry name" value="FAD/NAD-bd_sf"/>
</dbReference>
<dbReference type="RefSeq" id="WP_065677352.1">
    <property type="nucleotide sequence ID" value="NZ_AP025463.1"/>
</dbReference>
<accession>A0A1C3JIJ0</accession>
<dbReference type="Proteomes" id="UP000092819">
    <property type="component" value="Unassembled WGS sequence"/>
</dbReference>
<dbReference type="EMBL" id="FLQZ01000100">
    <property type="protein sequence ID" value="SBT15003.1"/>
    <property type="molecule type" value="Genomic_DNA"/>
</dbReference>
<dbReference type="EC" id="1.4.99.5" evidence="4"/>
<keyword evidence="5" id="KW-1185">Reference proteome</keyword>
<evidence type="ECO:0000313" key="4">
    <source>
        <dbReference type="EMBL" id="SBT15003.1"/>
    </source>
</evidence>
<dbReference type="Pfam" id="PF04324">
    <property type="entry name" value="Fer2_BFD"/>
    <property type="match status" value="1"/>
</dbReference>
<dbReference type="GO" id="GO:0050622">
    <property type="term" value="F:glycine dehydrogenase (cyanide-forming) activity"/>
    <property type="evidence" value="ECO:0007669"/>
    <property type="project" value="UniProtKB-EC"/>
</dbReference>
<organism evidence="4 5">
    <name type="scientific">Vibrio celticus</name>
    <dbReference type="NCBI Taxonomy" id="446372"/>
    <lineage>
        <taxon>Bacteria</taxon>
        <taxon>Pseudomonadati</taxon>
        <taxon>Pseudomonadota</taxon>
        <taxon>Gammaproteobacteria</taxon>
        <taxon>Vibrionales</taxon>
        <taxon>Vibrionaceae</taxon>
        <taxon>Vibrio</taxon>
    </lineage>
</organism>
<dbReference type="InterPro" id="IPR017224">
    <property type="entry name" value="Opine_Oxase_asu/HCN_bsu"/>
</dbReference>
<dbReference type="PIRSF" id="PIRSF037495">
    <property type="entry name" value="Opine_OX_OoxA/HcnB"/>
    <property type="match status" value="1"/>
</dbReference>
<dbReference type="PRINTS" id="PR00368">
    <property type="entry name" value="FADPNR"/>
</dbReference>
<dbReference type="SUPFAM" id="SSF51905">
    <property type="entry name" value="FAD/NAD(P)-binding domain"/>
    <property type="match status" value="1"/>
</dbReference>
<evidence type="ECO:0000256" key="1">
    <source>
        <dbReference type="ARBA" id="ARBA00023002"/>
    </source>
</evidence>
<dbReference type="Pfam" id="PF07992">
    <property type="entry name" value="Pyr_redox_2"/>
    <property type="match status" value="1"/>
</dbReference>
<name>A0A1C3JIJ0_9VIBR</name>
<dbReference type="PANTHER" id="PTHR42949">
    <property type="entry name" value="ANAEROBIC GLYCEROL-3-PHOSPHATE DEHYDROGENASE SUBUNIT B"/>
    <property type="match status" value="1"/>
</dbReference>
<dbReference type="PANTHER" id="PTHR42949:SF3">
    <property type="entry name" value="ANAEROBIC GLYCEROL-3-PHOSPHATE DEHYDROGENASE SUBUNIT B"/>
    <property type="match status" value="1"/>
</dbReference>
<sequence length="464" mass="50430">MDKIYDLIIIGSGPAGIAAAVTADSLGVNTLVVDEQPEPGGQIYRSMERSRSENAHVLGKDYFAGKTLIEAFRASGVTYMPSTTVLNISDDFNVDLLSSGAIKRVKGRRMLLGIGAVERPVPMKNWTLPGVMGAAAADILFKSANMVPDQPVVIAGSGPLLLLAACHLVDNGVEIAAMVETAGFKDYFKAVPFLPKALLRSSYLIKGMQMRWKLKRAGVPLYMGCRDLEVIGCERAEGLRFTHNGKQIDIAAKSVLLNEGVIPNLRLSQALNCEHEWYESQRYWKPVLDLYGQTSVEGISIAGDSSGIGGGPMAAVKGHLAALDSAYKLQKISVSERDNLAVKHKKNLKKEKSIRPFLDHVFPPNRQTLVPKDNETMVCRCEEITAGQIREAIAQGARHPTQIKGKTRAGMGPCQGRMCAVTISEIIADSCSMDITEVGAMRIRTPLKPLSIGQYANMEFDEKE</sequence>
<feature type="domain" description="FAD/NAD(P)-binding" evidence="3">
    <location>
        <begin position="5"/>
        <end position="316"/>
    </location>
</feature>
<feature type="domain" description="BFD-like [2Fe-2S]-binding" evidence="2">
    <location>
        <begin position="377"/>
        <end position="428"/>
    </location>
</feature>
<proteinExistence type="predicted"/>
<evidence type="ECO:0000313" key="5">
    <source>
        <dbReference type="Proteomes" id="UP000092819"/>
    </source>
</evidence>